<evidence type="ECO:0000256" key="1">
    <source>
        <dbReference type="SAM" id="MobiDB-lite"/>
    </source>
</evidence>
<protein>
    <submittedName>
        <fullName evidence="2">Uncharacterized protein</fullName>
    </submittedName>
</protein>
<dbReference type="EMBL" id="MK500495">
    <property type="protein sequence ID" value="QBK90663.1"/>
    <property type="molecule type" value="Genomic_DNA"/>
</dbReference>
<accession>A0A481Z449</accession>
<proteinExistence type="predicted"/>
<name>A0A481Z449_9VIRU</name>
<feature type="region of interest" description="Disordered" evidence="1">
    <location>
        <begin position="244"/>
        <end position="263"/>
    </location>
</feature>
<evidence type="ECO:0000313" key="2">
    <source>
        <dbReference type="EMBL" id="QBK90663.1"/>
    </source>
</evidence>
<feature type="compositionally biased region" description="Polar residues" evidence="1">
    <location>
        <begin position="245"/>
        <end position="259"/>
    </location>
</feature>
<sequence>MSFKKVTLDEIDVEKIEVLKPAEMSYDKDKKGTFKACFISYKYDNTNSLPLYIEYPETKLEGIKKTFEKPVVVMHFDLNNNDESRYVNILRKIHHKIAQIIHLQYRSLNPNLDVEKVLNKDIRTKAIEEKTGFNGLLYWPMNKDTAERDPGKNPMQFIKIGDKKSTFIDLNENIIPHDKIQDKRIKGVPLIHFSYVYSGAGKLSIQCKLSSMIITKVEVSDNIERQSDTLKTLREKYGQQGLILSDNSNTSNEGENLNGTMEKIESNESTIQDFLSTNN</sequence>
<gene>
    <name evidence="2" type="ORF">LCPAC104_01600</name>
</gene>
<organism evidence="2">
    <name type="scientific">Pithovirus LCPAC104</name>
    <dbReference type="NCBI Taxonomy" id="2506589"/>
    <lineage>
        <taxon>Viruses</taxon>
        <taxon>Pithoviruses</taxon>
    </lineage>
</organism>
<reference evidence="2" key="1">
    <citation type="journal article" date="2019" name="MBio">
        <title>Virus Genomes from Deep Sea Sediments Expand the Ocean Megavirome and Support Independent Origins of Viral Gigantism.</title>
        <authorList>
            <person name="Backstrom D."/>
            <person name="Yutin N."/>
            <person name="Jorgensen S.L."/>
            <person name="Dharamshi J."/>
            <person name="Homa F."/>
            <person name="Zaremba-Niedwiedzka K."/>
            <person name="Spang A."/>
            <person name="Wolf Y.I."/>
            <person name="Koonin E.V."/>
            <person name="Ettema T.J."/>
        </authorList>
    </citation>
    <scope>NUCLEOTIDE SEQUENCE</scope>
</reference>